<evidence type="ECO:0000256" key="6">
    <source>
        <dbReference type="ARBA" id="ARBA00022960"/>
    </source>
</evidence>
<evidence type="ECO:0000256" key="12">
    <source>
        <dbReference type="HAMAP-Rule" id="MF_00111"/>
    </source>
</evidence>
<protein>
    <recommendedName>
        <fullName evidence="12">UDP-N-acetylglucosamine 1-carboxyvinyltransferase</fullName>
        <ecNumber evidence="12">2.5.1.7</ecNumber>
    </recommendedName>
    <alternativeName>
        <fullName evidence="12">Enoylpyruvate transferase</fullName>
    </alternativeName>
    <alternativeName>
        <fullName evidence="12">UDP-N-acetylglucosamine enolpyruvyl transferase</fullName>
        <shortName evidence="12">EPT</shortName>
    </alternativeName>
</protein>
<dbReference type="InterPro" id="IPR013792">
    <property type="entry name" value="RNA3'P_cycl/enolpyr_Trfase_a/b"/>
</dbReference>
<dbReference type="Gene3D" id="3.65.10.10">
    <property type="entry name" value="Enolpyruvate transferase domain"/>
    <property type="match status" value="2"/>
</dbReference>
<comment type="caution">
    <text evidence="14">The sequence shown here is derived from an EMBL/GenBank/DDBJ whole genome shotgun (WGS) entry which is preliminary data.</text>
</comment>
<feature type="active site" description="Proton donor" evidence="12">
    <location>
        <position position="116"/>
    </location>
</feature>
<dbReference type="Proteomes" id="UP000779900">
    <property type="component" value="Unassembled WGS sequence"/>
</dbReference>
<dbReference type="CDD" id="cd01555">
    <property type="entry name" value="UdpNAET"/>
    <property type="match status" value="1"/>
</dbReference>
<dbReference type="EMBL" id="VGIR01000005">
    <property type="protein sequence ID" value="MBM3330516.1"/>
    <property type="molecule type" value="Genomic_DNA"/>
</dbReference>
<evidence type="ECO:0000256" key="11">
    <source>
        <dbReference type="ARBA" id="ARBA00047527"/>
    </source>
</evidence>
<dbReference type="GO" id="GO:0008760">
    <property type="term" value="F:UDP-N-acetylglucosamine 1-carboxyvinyltransferase activity"/>
    <property type="evidence" value="ECO:0007669"/>
    <property type="project" value="UniProtKB-UniRule"/>
</dbReference>
<evidence type="ECO:0000256" key="7">
    <source>
        <dbReference type="ARBA" id="ARBA00022984"/>
    </source>
</evidence>
<comment type="catalytic activity">
    <reaction evidence="11 12">
        <text>phosphoenolpyruvate + UDP-N-acetyl-alpha-D-glucosamine = UDP-N-acetyl-3-O-(1-carboxyvinyl)-alpha-D-glucosamine + phosphate</text>
        <dbReference type="Rhea" id="RHEA:18681"/>
        <dbReference type="ChEBI" id="CHEBI:43474"/>
        <dbReference type="ChEBI" id="CHEBI:57705"/>
        <dbReference type="ChEBI" id="CHEBI:58702"/>
        <dbReference type="ChEBI" id="CHEBI:68483"/>
        <dbReference type="EC" id="2.5.1.7"/>
    </reaction>
</comment>
<evidence type="ECO:0000256" key="3">
    <source>
        <dbReference type="ARBA" id="ARBA00022490"/>
    </source>
</evidence>
<evidence type="ECO:0000256" key="8">
    <source>
        <dbReference type="ARBA" id="ARBA00023306"/>
    </source>
</evidence>
<name>A0A937XF39_UNCW3</name>
<dbReference type="GO" id="GO:0071555">
    <property type="term" value="P:cell wall organization"/>
    <property type="evidence" value="ECO:0007669"/>
    <property type="project" value="UniProtKB-KW"/>
</dbReference>
<keyword evidence="4 12" id="KW-0132">Cell division</keyword>
<dbReference type="InterPro" id="IPR036968">
    <property type="entry name" value="Enolpyruvate_Tfrase_sf"/>
</dbReference>
<dbReference type="GO" id="GO:0019277">
    <property type="term" value="P:UDP-N-acetylgalactosamine biosynthetic process"/>
    <property type="evidence" value="ECO:0007669"/>
    <property type="project" value="InterPro"/>
</dbReference>
<dbReference type="FunFam" id="3.65.10.10:FF:000001">
    <property type="entry name" value="UDP-N-acetylglucosamine 1-carboxyvinyltransferase"/>
    <property type="match status" value="1"/>
</dbReference>
<feature type="binding site" evidence="12">
    <location>
        <position position="328"/>
    </location>
    <ligand>
        <name>UDP-N-acetyl-alpha-D-glucosamine</name>
        <dbReference type="ChEBI" id="CHEBI:57705"/>
    </ligand>
</feature>
<proteinExistence type="inferred from homology"/>
<keyword evidence="6 12" id="KW-0133">Cell shape</keyword>
<dbReference type="InterPro" id="IPR050068">
    <property type="entry name" value="MurA_subfamily"/>
</dbReference>
<evidence type="ECO:0000259" key="13">
    <source>
        <dbReference type="Pfam" id="PF00275"/>
    </source>
</evidence>
<feature type="binding site" evidence="12">
    <location>
        <position position="306"/>
    </location>
    <ligand>
        <name>UDP-N-acetyl-alpha-D-glucosamine</name>
        <dbReference type="ChEBI" id="CHEBI:57705"/>
    </ligand>
</feature>
<feature type="modified residue" description="2-(S-cysteinyl)pyruvic acid O-phosphothioketal" evidence="12">
    <location>
        <position position="116"/>
    </location>
</feature>
<gene>
    <name evidence="12 14" type="primary">murA</name>
    <name evidence="14" type="ORF">FJY68_01535</name>
</gene>
<dbReference type="GO" id="GO:0008360">
    <property type="term" value="P:regulation of cell shape"/>
    <property type="evidence" value="ECO:0007669"/>
    <property type="project" value="UniProtKB-KW"/>
</dbReference>
<dbReference type="NCBIfam" id="TIGR01072">
    <property type="entry name" value="murA"/>
    <property type="match status" value="1"/>
</dbReference>
<evidence type="ECO:0000256" key="9">
    <source>
        <dbReference type="ARBA" id="ARBA00023316"/>
    </source>
</evidence>
<dbReference type="Pfam" id="PF00275">
    <property type="entry name" value="EPSP_synthase"/>
    <property type="match status" value="1"/>
</dbReference>
<evidence type="ECO:0000256" key="2">
    <source>
        <dbReference type="ARBA" id="ARBA00004752"/>
    </source>
</evidence>
<evidence type="ECO:0000256" key="4">
    <source>
        <dbReference type="ARBA" id="ARBA00022618"/>
    </source>
</evidence>
<keyword evidence="8 12" id="KW-0131">Cell cycle</keyword>
<dbReference type="SUPFAM" id="SSF55205">
    <property type="entry name" value="EPT/RTPC-like"/>
    <property type="match status" value="1"/>
</dbReference>
<dbReference type="InterPro" id="IPR005750">
    <property type="entry name" value="UDP_GlcNAc_COvinyl_MurA"/>
</dbReference>
<comment type="subcellular location">
    <subcellularLocation>
        <location evidence="1 12">Cytoplasm</location>
    </subcellularLocation>
</comment>
<reference evidence="14" key="1">
    <citation type="submission" date="2019-03" db="EMBL/GenBank/DDBJ databases">
        <title>Lake Tanganyika Metagenome-Assembled Genomes (MAGs).</title>
        <authorList>
            <person name="Tran P."/>
        </authorList>
    </citation>
    <scope>NUCLEOTIDE SEQUENCE</scope>
    <source>
        <strain evidence="14">K_DeepCast_150m_m2_040</strain>
    </source>
</reference>
<feature type="binding site" evidence="12">
    <location>
        <position position="92"/>
    </location>
    <ligand>
        <name>UDP-N-acetyl-alpha-D-glucosamine</name>
        <dbReference type="ChEBI" id="CHEBI:57705"/>
    </ligand>
</feature>
<evidence type="ECO:0000313" key="14">
    <source>
        <dbReference type="EMBL" id="MBM3330516.1"/>
    </source>
</evidence>
<keyword evidence="7 12" id="KW-0573">Peptidoglycan synthesis</keyword>
<comment type="function">
    <text evidence="12">Cell wall formation. Adds enolpyruvyl to UDP-N-acetylglucosamine.</text>
</comment>
<feature type="domain" description="Enolpyruvate transferase" evidence="13">
    <location>
        <begin position="6"/>
        <end position="406"/>
    </location>
</feature>
<dbReference type="InterPro" id="IPR001986">
    <property type="entry name" value="Enolpyruvate_Tfrase_dom"/>
</dbReference>
<accession>A0A937XF39</accession>
<evidence type="ECO:0000256" key="1">
    <source>
        <dbReference type="ARBA" id="ARBA00004496"/>
    </source>
</evidence>
<dbReference type="NCBIfam" id="NF006873">
    <property type="entry name" value="PRK09369.1"/>
    <property type="match status" value="1"/>
</dbReference>
<dbReference type="GO" id="GO:0009252">
    <property type="term" value="P:peptidoglycan biosynthetic process"/>
    <property type="evidence" value="ECO:0007669"/>
    <property type="project" value="UniProtKB-UniRule"/>
</dbReference>
<keyword evidence="5 12" id="KW-0808">Transferase</keyword>
<dbReference type="GO" id="GO:0005737">
    <property type="term" value="C:cytoplasm"/>
    <property type="evidence" value="ECO:0007669"/>
    <property type="project" value="UniProtKB-SubCell"/>
</dbReference>
<sequence length="419" mass="44352">MDKFIVRGPTRLEGTVSTAAAKNAVLPILAACLLTEEPCVIRDVPLLEDVKTMARLLRSLGVQVEQRKHTIKLAAAGKIERTATYDIVRKMRASYYVLGPLLGRFGDARVSLPGGCAIGPRPVDLHLKGIAALGAEVDLEHGYIHATGRLRGGTMLLEGTSGPSVGATANTMMAAVLAEGETVIQGAACEPEVSDLAGFLTVMGAKIEGCGTPVVRIRGVKRLHGADYRPIPDRIEAGTLAVAAAITRGQLEITGCEPAHLVAAIDCLRQAGVTVETGKRRMVVSAERRPEAVTVATAPYPGFPTDLQAQFTALLATGHGTSIVTENVFESRFLHALELNRMGAKIDINGRMAVIQGSEYLSGAQVMASDLRASAALVLAGLAARGETEVQRIYHLDRGYESMELKLGGVGAKIERVSY</sequence>
<feature type="binding site" evidence="12">
    <location>
        <begin position="22"/>
        <end position="23"/>
    </location>
    <ligand>
        <name>phosphoenolpyruvate</name>
        <dbReference type="ChEBI" id="CHEBI:58702"/>
    </ligand>
</feature>
<comment type="caution">
    <text evidence="12">Lacks conserved residue(s) required for the propagation of feature annotation.</text>
</comment>
<keyword evidence="3 12" id="KW-0963">Cytoplasm</keyword>
<keyword evidence="12" id="KW-0670">Pyruvate</keyword>
<dbReference type="PANTHER" id="PTHR43783">
    <property type="entry name" value="UDP-N-ACETYLGLUCOSAMINE 1-CARBOXYVINYLTRANSFERASE"/>
    <property type="match status" value="1"/>
</dbReference>
<dbReference type="EC" id="2.5.1.7" evidence="12"/>
<keyword evidence="9 12" id="KW-0961">Cell wall biogenesis/degradation</keyword>
<comment type="similarity">
    <text evidence="10 12">Belongs to the EPSP synthase family. MurA subfamily.</text>
</comment>
<comment type="pathway">
    <text evidence="2 12">Cell wall biogenesis; peptidoglycan biosynthesis.</text>
</comment>
<evidence type="ECO:0000313" key="15">
    <source>
        <dbReference type="Proteomes" id="UP000779900"/>
    </source>
</evidence>
<feature type="binding site" evidence="12">
    <location>
        <begin position="121"/>
        <end position="125"/>
    </location>
    <ligand>
        <name>UDP-N-acetyl-alpha-D-glucosamine</name>
        <dbReference type="ChEBI" id="CHEBI:57705"/>
    </ligand>
</feature>
<evidence type="ECO:0000256" key="10">
    <source>
        <dbReference type="ARBA" id="ARBA00038367"/>
    </source>
</evidence>
<organism evidence="14 15">
    <name type="scientific">candidate division WOR-3 bacterium</name>
    <dbReference type="NCBI Taxonomy" id="2052148"/>
    <lineage>
        <taxon>Bacteria</taxon>
        <taxon>Bacteria division WOR-3</taxon>
    </lineage>
</organism>
<dbReference type="PANTHER" id="PTHR43783:SF1">
    <property type="entry name" value="UDP-N-ACETYLGLUCOSAMINE 1-CARBOXYVINYLTRANSFERASE"/>
    <property type="match status" value="1"/>
</dbReference>
<dbReference type="GO" id="GO:0051301">
    <property type="term" value="P:cell division"/>
    <property type="evidence" value="ECO:0007669"/>
    <property type="project" value="UniProtKB-KW"/>
</dbReference>
<evidence type="ECO:0000256" key="5">
    <source>
        <dbReference type="ARBA" id="ARBA00022679"/>
    </source>
</evidence>
<dbReference type="AlphaFoldDB" id="A0A937XF39"/>
<dbReference type="HAMAP" id="MF_00111">
    <property type="entry name" value="MurA"/>
    <property type="match status" value="1"/>
</dbReference>